<proteinExistence type="evidence at transcript level"/>
<evidence type="ECO:0000256" key="1">
    <source>
        <dbReference type="SAM" id="Phobius"/>
    </source>
</evidence>
<evidence type="ECO:0000313" key="2">
    <source>
        <dbReference type="EMBL" id="AFK36975.1"/>
    </source>
</evidence>
<dbReference type="AlphaFoldDB" id="I3S9N3"/>
<feature type="transmembrane region" description="Helical" evidence="1">
    <location>
        <begin position="20"/>
        <end position="41"/>
    </location>
</feature>
<organism evidence="2">
    <name type="scientific">Medicago truncatula</name>
    <name type="common">Barrel medic</name>
    <name type="synonym">Medicago tribuloides</name>
    <dbReference type="NCBI Taxonomy" id="3880"/>
    <lineage>
        <taxon>Eukaryota</taxon>
        <taxon>Viridiplantae</taxon>
        <taxon>Streptophyta</taxon>
        <taxon>Embryophyta</taxon>
        <taxon>Tracheophyta</taxon>
        <taxon>Spermatophyta</taxon>
        <taxon>Magnoliopsida</taxon>
        <taxon>eudicotyledons</taxon>
        <taxon>Gunneridae</taxon>
        <taxon>Pentapetalae</taxon>
        <taxon>rosids</taxon>
        <taxon>fabids</taxon>
        <taxon>Fabales</taxon>
        <taxon>Fabaceae</taxon>
        <taxon>Papilionoideae</taxon>
        <taxon>50 kb inversion clade</taxon>
        <taxon>NPAAA clade</taxon>
        <taxon>Hologalegina</taxon>
        <taxon>IRL clade</taxon>
        <taxon>Trifolieae</taxon>
        <taxon>Medicago</taxon>
    </lineage>
</organism>
<evidence type="ECO:0008006" key="3">
    <source>
        <dbReference type="Google" id="ProtNLM"/>
    </source>
</evidence>
<dbReference type="EMBL" id="BT137180">
    <property type="protein sequence ID" value="AFK36975.1"/>
    <property type="molecule type" value="mRNA"/>
</dbReference>
<reference evidence="2" key="1">
    <citation type="submission" date="2012-05" db="EMBL/GenBank/DDBJ databases">
        <authorList>
            <person name="Krishnakumar V."/>
            <person name="Cheung F."/>
            <person name="Xiao Y."/>
            <person name="Chan A."/>
            <person name="Moskal W.A."/>
            <person name="Town C.D."/>
        </authorList>
    </citation>
    <scope>NUCLEOTIDE SEQUENCE</scope>
</reference>
<protein>
    <recommendedName>
        <fullName evidence="3">Transmembrane protein</fullName>
    </recommendedName>
</protein>
<accession>I3S9N3</accession>
<keyword evidence="1" id="KW-0472">Membrane</keyword>
<keyword evidence="1" id="KW-0812">Transmembrane</keyword>
<name>I3S9N3_MEDTR</name>
<sequence>MLKFLSGSSLSQAEHISIEFCLLIIVLLYHLLQILVLQLYFPVVRVNLKSFFDVNFGQIQVS</sequence>
<keyword evidence="1" id="KW-1133">Transmembrane helix</keyword>